<gene>
    <name evidence="6" type="ORF">EBH_0023890</name>
</gene>
<dbReference type="AlphaFoldDB" id="U6LFZ0"/>
<dbReference type="InterPro" id="IPR041532">
    <property type="entry name" value="RlmI-like_PUA"/>
</dbReference>
<feature type="compositionally biased region" description="Low complexity" evidence="4">
    <location>
        <begin position="95"/>
        <end position="109"/>
    </location>
</feature>
<proteinExistence type="predicted"/>
<dbReference type="Proteomes" id="UP000030750">
    <property type="component" value="Unassembled WGS sequence"/>
</dbReference>
<dbReference type="VEuPathDB" id="ToxoDB:EBH_0023890"/>
<feature type="region of interest" description="Disordered" evidence="4">
    <location>
        <begin position="211"/>
        <end position="250"/>
    </location>
</feature>
<feature type="compositionally biased region" description="Low complexity" evidence="4">
    <location>
        <begin position="37"/>
        <end position="54"/>
    </location>
</feature>
<evidence type="ECO:0000259" key="5">
    <source>
        <dbReference type="Pfam" id="PF17785"/>
    </source>
</evidence>
<keyword evidence="7" id="KW-1185">Reference proteome</keyword>
<dbReference type="InterPro" id="IPR036974">
    <property type="entry name" value="PUA_sf"/>
</dbReference>
<dbReference type="Gene3D" id="3.30.750.80">
    <property type="entry name" value="RNA methyltransferase domain (HRMD) like"/>
    <property type="match status" value="1"/>
</dbReference>
<dbReference type="GO" id="GO:0003723">
    <property type="term" value="F:RNA binding"/>
    <property type="evidence" value="ECO:0007669"/>
    <property type="project" value="InterPro"/>
</dbReference>
<feature type="compositionally biased region" description="Basic and acidic residues" evidence="4">
    <location>
        <begin position="231"/>
        <end position="244"/>
    </location>
</feature>
<keyword evidence="2" id="KW-0963">Cytoplasm</keyword>
<sequence>MQTGKLLPVYDSDGRYLGSGLFSRQASVAVRMITHRSSSSGSSSSSSSSNSSSSDAPDEGSLTQILCDRFRAAVNRRRLYHSRQLQPAGCTATGSSSSSNSSSSSSSSSTGVPDVWRAVDGEADGLPGVEVDVYGSAVVLRLSSQSVLPYRDRFVSLIKETLKGDTLSVQVLNSKKEKQAQGGAEYVSELELGSDPTAWVSGIGIGLCSSSSSSSSSSGSSSSSSSSRSEQAGRRSNDEERQERGGGVQQQGAASLVLLEASQAVHTLNEKAAAANNLAAAVSCIYSEDILKELIHMKASALRFRGVYIHLNPHVRFAAAERGGQFGRWFRPCLRGVQQQLTAAAALVEAGGLLAASLQVPIHLSSWLQHSICRAVETAGKKPSLVFASAASPHSQ</sequence>
<evidence type="ECO:0000313" key="6">
    <source>
        <dbReference type="EMBL" id="CDJ49081.1"/>
    </source>
</evidence>
<feature type="compositionally biased region" description="Low complexity" evidence="4">
    <location>
        <begin position="211"/>
        <end position="229"/>
    </location>
</feature>
<evidence type="ECO:0000256" key="3">
    <source>
        <dbReference type="ARBA" id="ARBA00022679"/>
    </source>
</evidence>
<reference evidence="6" key="2">
    <citation type="submission" date="2013-10" db="EMBL/GenBank/DDBJ databases">
        <authorList>
            <person name="Aslett M."/>
        </authorList>
    </citation>
    <scope>NUCLEOTIDE SEQUENCE [LARGE SCALE GENOMIC DNA]</scope>
    <source>
        <strain evidence="6">Houghton</strain>
    </source>
</reference>
<accession>U6LFZ0</accession>
<evidence type="ECO:0000256" key="4">
    <source>
        <dbReference type="SAM" id="MobiDB-lite"/>
    </source>
</evidence>
<feature type="region of interest" description="Disordered" evidence="4">
    <location>
        <begin position="34"/>
        <end position="60"/>
    </location>
</feature>
<comment type="subcellular location">
    <subcellularLocation>
        <location evidence="1">Cytoplasm</location>
    </subcellularLocation>
</comment>
<name>U6LFZ0_9EIME</name>
<feature type="domain" description="RlmI-like PUA" evidence="5">
    <location>
        <begin position="2"/>
        <end position="34"/>
    </location>
</feature>
<dbReference type="Pfam" id="PF17785">
    <property type="entry name" value="PUA_3"/>
    <property type="match status" value="1"/>
</dbReference>
<dbReference type="PANTHER" id="PTHR42873">
    <property type="entry name" value="RIBOSOMAL RNA LARGE SUBUNIT METHYLTRANSFERASE"/>
    <property type="match status" value="1"/>
</dbReference>
<evidence type="ECO:0000256" key="2">
    <source>
        <dbReference type="ARBA" id="ARBA00022490"/>
    </source>
</evidence>
<feature type="region of interest" description="Disordered" evidence="4">
    <location>
        <begin position="85"/>
        <end position="115"/>
    </location>
</feature>
<protein>
    <recommendedName>
        <fullName evidence="5">RlmI-like PUA domain-containing protein</fullName>
    </recommendedName>
</protein>
<organism evidence="6 7">
    <name type="scientific">Eimeria brunetti</name>
    <dbReference type="NCBI Taxonomy" id="51314"/>
    <lineage>
        <taxon>Eukaryota</taxon>
        <taxon>Sar</taxon>
        <taxon>Alveolata</taxon>
        <taxon>Apicomplexa</taxon>
        <taxon>Conoidasida</taxon>
        <taxon>Coccidia</taxon>
        <taxon>Eucoccidiorida</taxon>
        <taxon>Eimeriorina</taxon>
        <taxon>Eimeriidae</taxon>
        <taxon>Eimeria</taxon>
    </lineage>
</organism>
<dbReference type="Gene3D" id="2.30.130.10">
    <property type="entry name" value="PUA domain"/>
    <property type="match status" value="1"/>
</dbReference>
<dbReference type="PANTHER" id="PTHR42873:SF1">
    <property type="entry name" value="S-ADENOSYLMETHIONINE-DEPENDENT METHYLTRANSFERASE DOMAIN-CONTAINING PROTEIN"/>
    <property type="match status" value="1"/>
</dbReference>
<evidence type="ECO:0000313" key="7">
    <source>
        <dbReference type="Proteomes" id="UP000030750"/>
    </source>
</evidence>
<evidence type="ECO:0000256" key="1">
    <source>
        <dbReference type="ARBA" id="ARBA00004496"/>
    </source>
</evidence>
<keyword evidence="3" id="KW-0808">Transferase</keyword>
<reference evidence="6" key="1">
    <citation type="submission" date="2013-10" db="EMBL/GenBank/DDBJ databases">
        <title>Genomic analysis of the causative agents of coccidiosis in chickens.</title>
        <authorList>
            <person name="Reid A.J."/>
            <person name="Blake D."/>
            <person name="Billington K."/>
            <person name="Browne H."/>
            <person name="Dunn M."/>
            <person name="Hung S."/>
            <person name="Kawahara F."/>
            <person name="Miranda-Saavedra D."/>
            <person name="Mourier T."/>
            <person name="Nagra H."/>
            <person name="Otto T.D."/>
            <person name="Rawlings N."/>
            <person name="Sanchez A."/>
            <person name="Sanders M."/>
            <person name="Subramaniam C."/>
            <person name="Tay Y."/>
            <person name="Dear P."/>
            <person name="Doerig C."/>
            <person name="Gruber A."/>
            <person name="Parkinson J."/>
            <person name="Shirley M."/>
            <person name="Wan K.L."/>
            <person name="Berriman M."/>
            <person name="Tomley F."/>
            <person name="Pain A."/>
        </authorList>
    </citation>
    <scope>NUCLEOTIDE SEQUENCE [LARGE SCALE GENOMIC DNA]</scope>
    <source>
        <strain evidence="6">Houghton</strain>
    </source>
</reference>
<dbReference type="OrthoDB" id="348325at2759"/>
<dbReference type="EMBL" id="HG711457">
    <property type="protein sequence ID" value="CDJ49081.1"/>
    <property type="molecule type" value="Genomic_DNA"/>
</dbReference>